<protein>
    <submittedName>
        <fullName evidence="1">Uncharacterized protein</fullName>
    </submittedName>
</protein>
<proteinExistence type="predicted"/>
<dbReference type="EMBL" id="KN610822">
    <property type="protein sequence ID" value="KHJ77378.1"/>
    <property type="molecule type" value="Genomic_DNA"/>
</dbReference>
<organism evidence="1 2">
    <name type="scientific">Oesophagostomum dentatum</name>
    <name type="common">Nodular worm</name>
    <dbReference type="NCBI Taxonomy" id="61180"/>
    <lineage>
        <taxon>Eukaryota</taxon>
        <taxon>Metazoa</taxon>
        <taxon>Ecdysozoa</taxon>
        <taxon>Nematoda</taxon>
        <taxon>Chromadorea</taxon>
        <taxon>Rhabditida</taxon>
        <taxon>Rhabditina</taxon>
        <taxon>Rhabditomorpha</taxon>
        <taxon>Strongyloidea</taxon>
        <taxon>Strongylidae</taxon>
        <taxon>Oesophagostomum</taxon>
    </lineage>
</organism>
<keyword evidence="2" id="KW-1185">Reference proteome</keyword>
<dbReference type="AlphaFoldDB" id="A0A0B1RWC8"/>
<evidence type="ECO:0000313" key="1">
    <source>
        <dbReference type="EMBL" id="KHJ77378.1"/>
    </source>
</evidence>
<sequence length="85" mass="9939">MLLLLLKHQSQSQHHLRQDHWSRRSVHHIRHHQGQETLQELEDQGTLQELEDHATTKTASCIPSTPIAIYSHWPNSDFPTINAEF</sequence>
<accession>A0A0B1RWC8</accession>
<name>A0A0B1RWC8_OESDE</name>
<evidence type="ECO:0000313" key="2">
    <source>
        <dbReference type="Proteomes" id="UP000053660"/>
    </source>
</evidence>
<dbReference type="Proteomes" id="UP000053660">
    <property type="component" value="Unassembled WGS sequence"/>
</dbReference>
<reference evidence="1 2" key="1">
    <citation type="submission" date="2014-03" db="EMBL/GenBank/DDBJ databases">
        <title>Draft genome of the hookworm Oesophagostomum dentatum.</title>
        <authorList>
            <person name="Mitreva M."/>
        </authorList>
    </citation>
    <scope>NUCLEOTIDE SEQUENCE [LARGE SCALE GENOMIC DNA]</scope>
    <source>
        <strain evidence="1 2">OD-Hann</strain>
    </source>
</reference>
<gene>
    <name evidence="1" type="ORF">OESDEN_23002</name>
</gene>